<evidence type="ECO:0000256" key="1">
    <source>
        <dbReference type="ARBA" id="ARBA00023125"/>
    </source>
</evidence>
<keyword evidence="2" id="KW-0597">Phosphoprotein</keyword>
<dbReference type="EMBL" id="JBAWKS010000002">
    <property type="protein sequence ID" value="MEI4551110.1"/>
    <property type="molecule type" value="Genomic_DNA"/>
</dbReference>
<dbReference type="RefSeq" id="WP_336436140.1">
    <property type="nucleotide sequence ID" value="NZ_JBAWKS010000002.1"/>
</dbReference>
<proteinExistence type="predicted"/>
<dbReference type="Pfam" id="PF00072">
    <property type="entry name" value="Response_reg"/>
    <property type="match status" value="1"/>
</dbReference>
<dbReference type="Gene3D" id="1.10.10.10">
    <property type="entry name" value="Winged helix-like DNA-binding domain superfamily/Winged helix DNA-binding domain"/>
    <property type="match status" value="1"/>
</dbReference>
<evidence type="ECO:0000256" key="3">
    <source>
        <dbReference type="PROSITE-ProRule" id="PRU01091"/>
    </source>
</evidence>
<feature type="DNA-binding region" description="OmpR/PhoB-type" evidence="3">
    <location>
        <begin position="128"/>
        <end position="227"/>
    </location>
</feature>
<dbReference type="InterPro" id="IPR001789">
    <property type="entry name" value="Sig_transdc_resp-reg_receiver"/>
</dbReference>
<dbReference type="InterPro" id="IPR016032">
    <property type="entry name" value="Sig_transdc_resp-reg_C-effctor"/>
</dbReference>
<accession>A0ABU8EWJ1</accession>
<evidence type="ECO:0000313" key="7">
    <source>
        <dbReference type="Proteomes" id="UP001382455"/>
    </source>
</evidence>
<comment type="caution">
    <text evidence="6">The sequence shown here is derived from an EMBL/GenBank/DDBJ whole genome shotgun (WGS) entry which is preliminary data.</text>
</comment>
<dbReference type="InterPro" id="IPR001867">
    <property type="entry name" value="OmpR/PhoB-type_DNA-bd"/>
</dbReference>
<dbReference type="Gene3D" id="3.40.50.2300">
    <property type="match status" value="1"/>
</dbReference>
<reference evidence="6 7" key="1">
    <citation type="submission" date="2023-12" db="EMBL/GenBank/DDBJ databases">
        <title>Friends and Foes: Symbiotic and Algicidal bacterial influence on Karenia brevis blooms.</title>
        <authorList>
            <person name="Fei C."/>
            <person name="Mohamed A.R."/>
            <person name="Booker A."/>
            <person name="Arshad M."/>
            <person name="Klass S."/>
            <person name="Ahn S."/>
            <person name="Gilbert P.M."/>
            <person name="Heil C.A."/>
            <person name="Martinez J.M."/>
            <person name="Amin S.A."/>
        </authorList>
    </citation>
    <scope>NUCLEOTIDE SEQUENCE [LARGE SCALE GENOMIC DNA]</scope>
    <source>
        <strain evidence="6 7">CE15</strain>
    </source>
</reference>
<feature type="domain" description="OmpR/PhoB-type" evidence="5">
    <location>
        <begin position="128"/>
        <end position="227"/>
    </location>
</feature>
<evidence type="ECO:0000313" key="6">
    <source>
        <dbReference type="EMBL" id="MEI4551110.1"/>
    </source>
</evidence>
<dbReference type="Pfam" id="PF00486">
    <property type="entry name" value="Trans_reg_C"/>
    <property type="match status" value="1"/>
</dbReference>
<gene>
    <name evidence="6" type="ORF">WAE96_15665</name>
</gene>
<protein>
    <submittedName>
        <fullName evidence="6">Response regulator transcription factor</fullName>
    </submittedName>
</protein>
<evidence type="ECO:0000259" key="4">
    <source>
        <dbReference type="PROSITE" id="PS50110"/>
    </source>
</evidence>
<dbReference type="InterPro" id="IPR036388">
    <property type="entry name" value="WH-like_DNA-bd_sf"/>
</dbReference>
<dbReference type="Proteomes" id="UP001382455">
    <property type="component" value="Unassembled WGS sequence"/>
</dbReference>
<dbReference type="InterPro" id="IPR011006">
    <property type="entry name" value="CheY-like_superfamily"/>
</dbReference>
<dbReference type="SUPFAM" id="SSF52172">
    <property type="entry name" value="CheY-like"/>
    <property type="match status" value="1"/>
</dbReference>
<keyword evidence="7" id="KW-1185">Reference proteome</keyword>
<dbReference type="SMART" id="SM00448">
    <property type="entry name" value="REC"/>
    <property type="match status" value="1"/>
</dbReference>
<dbReference type="PANTHER" id="PTHR48111">
    <property type="entry name" value="REGULATOR OF RPOS"/>
    <property type="match status" value="1"/>
</dbReference>
<dbReference type="PANTHER" id="PTHR48111:SF59">
    <property type="entry name" value="TRANSCRIPTIONAL REGULATORY PROTEIN BAER"/>
    <property type="match status" value="1"/>
</dbReference>
<evidence type="ECO:0000256" key="2">
    <source>
        <dbReference type="PROSITE-ProRule" id="PRU00169"/>
    </source>
</evidence>
<organism evidence="6 7">
    <name type="scientific">Pseudoalteromonas spongiae</name>
    <dbReference type="NCBI Taxonomy" id="298657"/>
    <lineage>
        <taxon>Bacteria</taxon>
        <taxon>Pseudomonadati</taxon>
        <taxon>Pseudomonadota</taxon>
        <taxon>Gammaproteobacteria</taxon>
        <taxon>Alteromonadales</taxon>
        <taxon>Pseudoalteromonadaceae</taxon>
        <taxon>Pseudoalteromonas</taxon>
    </lineage>
</organism>
<sequence>MSSAVNILYVEDDVASAQILTLYFEKQGYRVSHFDNAVDAQRALDNLAFQLAIFDVMMPGGDGFSLLKNAAKKDIPSIMVTAKVTESDRIHGFDLGADDYVCKPYSPREVVSRVQALLKRSYKHTGAHQVWLFGQLEIDVDAKLVKLAGAHLKLTAVEFAILVSLVTHAKRIISREQLIDLVWQGRSDITDRAVDTHLANLRKKLGDSKKDPTYIATHYGQGYQFVAAKTQ</sequence>
<dbReference type="InterPro" id="IPR039420">
    <property type="entry name" value="WalR-like"/>
</dbReference>
<dbReference type="PROSITE" id="PS51755">
    <property type="entry name" value="OMPR_PHOB"/>
    <property type="match status" value="1"/>
</dbReference>
<feature type="modified residue" description="4-aspartylphosphate" evidence="2">
    <location>
        <position position="55"/>
    </location>
</feature>
<feature type="domain" description="Response regulatory" evidence="4">
    <location>
        <begin position="6"/>
        <end position="118"/>
    </location>
</feature>
<dbReference type="SUPFAM" id="SSF46894">
    <property type="entry name" value="C-terminal effector domain of the bipartite response regulators"/>
    <property type="match status" value="1"/>
</dbReference>
<dbReference type="CDD" id="cd00383">
    <property type="entry name" value="trans_reg_C"/>
    <property type="match status" value="1"/>
</dbReference>
<evidence type="ECO:0000259" key="5">
    <source>
        <dbReference type="PROSITE" id="PS51755"/>
    </source>
</evidence>
<dbReference type="SMART" id="SM00862">
    <property type="entry name" value="Trans_reg_C"/>
    <property type="match status" value="1"/>
</dbReference>
<name>A0ABU8EWJ1_9GAMM</name>
<dbReference type="PROSITE" id="PS50110">
    <property type="entry name" value="RESPONSE_REGULATORY"/>
    <property type="match status" value="1"/>
</dbReference>
<keyword evidence="1 3" id="KW-0238">DNA-binding</keyword>
<dbReference type="Gene3D" id="6.10.250.690">
    <property type="match status" value="1"/>
</dbReference>